<dbReference type="InterPro" id="IPR013737">
    <property type="entry name" value="Bac_rhamnosid_N"/>
</dbReference>
<dbReference type="SUPFAM" id="SSF48208">
    <property type="entry name" value="Six-hairpin glycosidases"/>
    <property type="match status" value="1"/>
</dbReference>
<dbReference type="RefSeq" id="WP_223203565.1">
    <property type="nucleotide sequence ID" value="NZ_BAABBJ010000006.1"/>
</dbReference>
<evidence type="ECO:0000256" key="3">
    <source>
        <dbReference type="ARBA" id="ARBA00022801"/>
    </source>
</evidence>
<evidence type="ECO:0000256" key="1">
    <source>
        <dbReference type="ARBA" id="ARBA00001445"/>
    </source>
</evidence>
<comment type="catalytic activity">
    <reaction evidence="1">
        <text>Hydrolysis of terminal non-reducing alpha-L-rhamnose residues in alpha-L-rhamnosides.</text>
        <dbReference type="EC" id="3.2.1.40"/>
    </reaction>
</comment>
<evidence type="ECO:0000259" key="7">
    <source>
        <dbReference type="Pfam" id="PF17389"/>
    </source>
</evidence>
<evidence type="ECO:0000313" key="9">
    <source>
        <dbReference type="EMBL" id="GEP69126.1"/>
    </source>
</evidence>
<keyword evidence="10" id="KW-1185">Reference proteome</keyword>
<dbReference type="Pfam" id="PF05592">
    <property type="entry name" value="Bac_rhamnosid"/>
    <property type="match status" value="1"/>
</dbReference>
<feature type="region of interest" description="Disordered" evidence="4">
    <location>
        <begin position="1"/>
        <end position="22"/>
    </location>
</feature>
<dbReference type="InterPro" id="IPR008928">
    <property type="entry name" value="6-hairpin_glycosidase_sf"/>
</dbReference>
<comment type="caution">
    <text evidence="9">The sequence shown here is derived from an EMBL/GenBank/DDBJ whole genome shotgun (WGS) entry which is preliminary data.</text>
</comment>
<dbReference type="Pfam" id="PF17390">
    <property type="entry name" value="Bac_rhamnosid_C"/>
    <property type="match status" value="1"/>
</dbReference>
<dbReference type="Pfam" id="PF25788">
    <property type="entry name" value="Ig_Rha78A_N"/>
    <property type="match status" value="1"/>
</dbReference>
<proteinExistence type="predicted"/>
<reference evidence="9 10" key="1">
    <citation type="submission" date="2019-07" db="EMBL/GenBank/DDBJ databases">
        <title>Whole genome shotgun sequence of Cellulomonas soli NBRC 109434.</title>
        <authorList>
            <person name="Hosoyama A."/>
            <person name="Uohara A."/>
            <person name="Ohji S."/>
            <person name="Ichikawa N."/>
        </authorList>
    </citation>
    <scope>NUCLEOTIDE SEQUENCE [LARGE SCALE GENOMIC DNA]</scope>
    <source>
        <strain evidence="9 10">NBRC 109434</strain>
    </source>
</reference>
<evidence type="ECO:0000259" key="6">
    <source>
        <dbReference type="Pfam" id="PF08531"/>
    </source>
</evidence>
<dbReference type="InterPro" id="IPR016007">
    <property type="entry name" value="Alpha_rhamnosid"/>
</dbReference>
<sequence length="871" mass="95293">MDDATNAPAAVPAGGVRPGRPRIEHHVEPLGIGESRPRVTWPVLDAPDGWSQTAYELRVRRAGGEQVPSGWIESADQVLVAWPFDPLTSRERAEIAVRVRGTVGDASPWSPIAPLEAGLLTPGDWVAQAIAADLVEPDTDLRRPPVLRHSFRIDRPIVAARLYLTAHGLVEAYLNGQRVGDDVLAPGWTVYPERLVYRTHDVSDLVREGDNAIGALLGDGWYRGRLGFDGGRRDIYGDRLALLAQLEVEHPDGSRTVVATGPGWTAGDGPVLRSGLYEGESHDERLNPGGWSEPGFDDSGWVGVTGIERDPGTLVAPDGPPIRCTQEVRPVTVGRTSRGTHLLDFGQNLVGRLRIRPNGPEGTRIVLRHAEVLQDGELCVRPLRAATSVDEYVLGSQGRQTWEPRFTIHGFRYAEIEGWRGDLHDGDVVARVLHTDMRRTGGFASSDERLDRLHENVVWSMRGNFVGLPTDCPQRDERLGWTGDIQVFAPTATYLYDTAGLLSSWLRDLSSEQLPDGTVPWYVPNIYGNPMWSPARPGAAWGDAAAIVPWVLYQHYGDRTILERQYPSATAWVDRVSALAGPDRVWDEGFQLGDWLDPAAPPDDPGAGRTDRYLVATAYFARSSRLVSRMARVLGHDGDAERYGRLADEIVHAFVDRYVQRDGRLTSDAPTAYALALEFDLLLPESRTAAGDRLAELVRQEGDRIATGFVGTPLILHALTSTGHLDRAYALLMQSQSPSWLSMVDRGATTIWERWDSMLPDGTVNPGDMTSFNHYALGAVADWLHGTVAGLVQASPTGSELVVAPRPGGGLTWASTWLETPLGRASVRWDLEGDELAVTVEVPHGARASIDLGDRRSVVVGPGRHVLRRAA</sequence>
<feature type="domain" description="Alpha-L-rhamnosidase six-hairpin glycosidase" evidence="7">
    <location>
        <begin position="438"/>
        <end position="788"/>
    </location>
</feature>
<feature type="domain" description="Bacterial alpha-L-rhamnosidase N-terminal" evidence="6">
    <location>
        <begin position="157"/>
        <end position="326"/>
    </location>
</feature>
<dbReference type="InterPro" id="IPR035398">
    <property type="entry name" value="Bac_rhamnosid_C"/>
</dbReference>
<dbReference type="InterPro" id="IPR012341">
    <property type="entry name" value="6hp_glycosidase-like_sf"/>
</dbReference>
<dbReference type="EMBL" id="BKAL01000006">
    <property type="protein sequence ID" value="GEP69126.1"/>
    <property type="molecule type" value="Genomic_DNA"/>
</dbReference>
<keyword evidence="3" id="KW-0378">Hydrolase</keyword>
<evidence type="ECO:0000313" key="10">
    <source>
        <dbReference type="Proteomes" id="UP000321798"/>
    </source>
</evidence>
<dbReference type="InterPro" id="IPR008902">
    <property type="entry name" value="Rhamnosid_concanavalin"/>
</dbReference>
<feature type="domain" description="Alpha-L-rhamnosidase C-terminal" evidence="8">
    <location>
        <begin position="800"/>
        <end position="859"/>
    </location>
</feature>
<dbReference type="GO" id="GO:0005975">
    <property type="term" value="P:carbohydrate metabolic process"/>
    <property type="evidence" value="ECO:0007669"/>
    <property type="project" value="InterPro"/>
</dbReference>
<evidence type="ECO:0000256" key="2">
    <source>
        <dbReference type="ARBA" id="ARBA00012652"/>
    </source>
</evidence>
<feature type="domain" description="Alpha-L-rhamnosidase concanavalin-like" evidence="5">
    <location>
        <begin position="335"/>
        <end position="434"/>
    </location>
</feature>
<evidence type="ECO:0000256" key="4">
    <source>
        <dbReference type="SAM" id="MobiDB-lite"/>
    </source>
</evidence>
<dbReference type="PIRSF" id="PIRSF010631">
    <property type="entry name" value="A-rhamnsds"/>
    <property type="match status" value="1"/>
</dbReference>
<dbReference type="Gene3D" id="2.60.120.260">
    <property type="entry name" value="Galactose-binding domain-like"/>
    <property type="match status" value="2"/>
</dbReference>
<dbReference type="PANTHER" id="PTHR33307:SF6">
    <property type="entry name" value="ALPHA-RHAMNOSIDASE (EUROFUNG)-RELATED"/>
    <property type="match status" value="1"/>
</dbReference>
<evidence type="ECO:0000259" key="8">
    <source>
        <dbReference type="Pfam" id="PF17390"/>
    </source>
</evidence>
<dbReference type="Proteomes" id="UP000321798">
    <property type="component" value="Unassembled WGS sequence"/>
</dbReference>
<evidence type="ECO:0000259" key="5">
    <source>
        <dbReference type="Pfam" id="PF05592"/>
    </source>
</evidence>
<dbReference type="EC" id="3.2.1.40" evidence="2"/>
<accession>A0A512PD95</accession>
<dbReference type="Gene3D" id="1.50.10.10">
    <property type="match status" value="1"/>
</dbReference>
<organism evidence="9 10">
    <name type="scientific">Cellulomonas soli</name>
    <dbReference type="NCBI Taxonomy" id="931535"/>
    <lineage>
        <taxon>Bacteria</taxon>
        <taxon>Bacillati</taxon>
        <taxon>Actinomycetota</taxon>
        <taxon>Actinomycetes</taxon>
        <taxon>Micrococcales</taxon>
        <taxon>Cellulomonadaceae</taxon>
        <taxon>Cellulomonas</taxon>
    </lineage>
</organism>
<dbReference type="GO" id="GO:0030596">
    <property type="term" value="F:alpha-L-rhamnosidase activity"/>
    <property type="evidence" value="ECO:0007669"/>
    <property type="project" value="UniProtKB-EC"/>
</dbReference>
<gene>
    <name evidence="9" type="ORF">CSO01_18410</name>
</gene>
<dbReference type="Pfam" id="PF17389">
    <property type="entry name" value="Bac_rhamnosid6H"/>
    <property type="match status" value="1"/>
</dbReference>
<dbReference type="InterPro" id="IPR013783">
    <property type="entry name" value="Ig-like_fold"/>
</dbReference>
<dbReference type="InterPro" id="IPR035396">
    <property type="entry name" value="Bac_rhamnosid6H"/>
</dbReference>
<dbReference type="Pfam" id="PF08531">
    <property type="entry name" value="Bac_rhamnosid_N"/>
    <property type="match status" value="1"/>
</dbReference>
<dbReference type="PANTHER" id="PTHR33307">
    <property type="entry name" value="ALPHA-RHAMNOSIDASE (EUROFUNG)"/>
    <property type="match status" value="1"/>
</dbReference>
<name>A0A512PD95_9CELL</name>
<protein>
    <recommendedName>
        <fullName evidence="2">alpha-L-rhamnosidase</fullName>
        <ecNumber evidence="2">3.2.1.40</ecNumber>
    </recommendedName>
</protein>
<dbReference type="Gene3D" id="2.60.420.10">
    <property type="entry name" value="Maltose phosphorylase, domain 3"/>
    <property type="match status" value="1"/>
</dbReference>
<dbReference type="AlphaFoldDB" id="A0A512PD95"/>
<dbReference type="Gene3D" id="2.60.40.10">
    <property type="entry name" value="Immunoglobulins"/>
    <property type="match status" value="1"/>
</dbReference>